<feature type="transmembrane region" description="Helical" evidence="1">
    <location>
        <begin position="119"/>
        <end position="137"/>
    </location>
</feature>
<keyword evidence="1" id="KW-0812">Transmembrane</keyword>
<keyword evidence="3" id="KW-1185">Reference proteome</keyword>
<dbReference type="Proteomes" id="UP000184268">
    <property type="component" value="Unassembled WGS sequence"/>
</dbReference>
<evidence type="ECO:0000313" key="2">
    <source>
        <dbReference type="EMBL" id="SHG78540.1"/>
    </source>
</evidence>
<dbReference type="AlphaFoldDB" id="A0A1M5MMD6"/>
<sequence length="151" mass="16730">MNQTKLIIIAICAGLLIGAIATFFFGYVAAIAIPEGYFLWFHQHMHIRVAFIPLGIAEHFICFGPWALLAGCVLARLSPSHWLLNSVICYLSVLFYSSVGIAIVYGGPIRSPFQVSDSVFYIPMMVLPTCLIAASYFSSKRHGHKEHHCPT</sequence>
<dbReference type="OrthoDB" id="9981787at2"/>
<protein>
    <submittedName>
        <fullName evidence="2">Uncharacterized protein</fullName>
    </submittedName>
</protein>
<gene>
    <name evidence="2" type="ORF">SAMN02745129_0703</name>
</gene>
<reference evidence="2 3" key="1">
    <citation type="submission" date="2016-11" db="EMBL/GenBank/DDBJ databases">
        <authorList>
            <person name="Jaros S."/>
            <person name="Januszkiewicz K."/>
            <person name="Wedrychowicz H."/>
        </authorList>
    </citation>
    <scope>NUCLEOTIDE SEQUENCE [LARGE SCALE GENOMIC DNA]</scope>
    <source>
        <strain evidence="2 3">DSM 16917</strain>
    </source>
</reference>
<feature type="transmembrane region" description="Helical" evidence="1">
    <location>
        <begin position="87"/>
        <end position="107"/>
    </location>
</feature>
<dbReference type="RefSeq" id="WP_067654043.1">
    <property type="nucleotide sequence ID" value="NZ_FQXG01000001.1"/>
</dbReference>
<proteinExistence type="predicted"/>
<feature type="transmembrane region" description="Helical" evidence="1">
    <location>
        <begin position="7"/>
        <end position="30"/>
    </location>
</feature>
<keyword evidence="1" id="KW-0472">Membrane</keyword>
<feature type="transmembrane region" description="Helical" evidence="1">
    <location>
        <begin position="50"/>
        <end position="75"/>
    </location>
</feature>
<evidence type="ECO:0000313" key="3">
    <source>
        <dbReference type="Proteomes" id="UP000184268"/>
    </source>
</evidence>
<dbReference type="EMBL" id="FQXG01000001">
    <property type="protein sequence ID" value="SHG78540.1"/>
    <property type="molecule type" value="Genomic_DNA"/>
</dbReference>
<name>A0A1M5MMD6_9GAMM</name>
<accession>A0A1M5MMD6</accession>
<evidence type="ECO:0000256" key="1">
    <source>
        <dbReference type="SAM" id="Phobius"/>
    </source>
</evidence>
<organism evidence="2 3">
    <name type="scientific">Ferrimonas marina</name>
    <dbReference type="NCBI Taxonomy" id="299255"/>
    <lineage>
        <taxon>Bacteria</taxon>
        <taxon>Pseudomonadati</taxon>
        <taxon>Pseudomonadota</taxon>
        <taxon>Gammaproteobacteria</taxon>
        <taxon>Alteromonadales</taxon>
        <taxon>Ferrimonadaceae</taxon>
        <taxon>Ferrimonas</taxon>
    </lineage>
</organism>
<keyword evidence="1" id="KW-1133">Transmembrane helix</keyword>